<organism evidence="6 7">
    <name type="scientific">Burkholderia ubonensis</name>
    <dbReference type="NCBI Taxonomy" id="101571"/>
    <lineage>
        <taxon>Bacteria</taxon>
        <taxon>Pseudomonadati</taxon>
        <taxon>Pseudomonadota</taxon>
        <taxon>Betaproteobacteria</taxon>
        <taxon>Burkholderiales</taxon>
        <taxon>Burkholderiaceae</taxon>
        <taxon>Burkholderia</taxon>
        <taxon>Burkholderia cepacia complex</taxon>
    </lineage>
</organism>
<feature type="transmembrane region" description="Helical" evidence="5">
    <location>
        <begin position="74"/>
        <end position="96"/>
    </location>
</feature>
<gene>
    <name evidence="6" type="ORF">WL73_16410</name>
</gene>
<sequence length="140" mass="14708">MRPLARSRVVRWLALLGLCAAYLQGGLHKAGDFGAAVAEMRHFGVEPAAPVAALVIAVELIAPLLILTGVLRWLGAGVLAGFTLFAAYVANAFWHAPPDARFGATAAFLEHVGLACAFALLALHDLRERSADDRAAAGPR</sequence>
<reference evidence="6 7" key="1">
    <citation type="submission" date="2015-11" db="EMBL/GenBank/DDBJ databases">
        <title>Expanding the genomic diversity of Burkholderia species for the development of highly accurate diagnostics.</title>
        <authorList>
            <person name="Sahl J."/>
            <person name="Keim P."/>
            <person name="Wagner D."/>
        </authorList>
    </citation>
    <scope>NUCLEOTIDE SEQUENCE [LARGE SCALE GENOMIC DNA]</scope>
    <source>
        <strain evidence="6 7">MSMB2167WGS</strain>
    </source>
</reference>
<evidence type="ECO:0000313" key="6">
    <source>
        <dbReference type="EMBL" id="KWE01283.1"/>
    </source>
</evidence>
<proteinExistence type="predicted"/>
<dbReference type="EMBL" id="LPIX01000063">
    <property type="protein sequence ID" value="KWE01283.1"/>
    <property type="molecule type" value="Genomic_DNA"/>
</dbReference>
<accession>A0A107FRA2</accession>
<comment type="caution">
    <text evidence="6">The sequence shown here is derived from an EMBL/GenBank/DDBJ whole genome shotgun (WGS) entry which is preliminary data.</text>
</comment>
<keyword evidence="3 5" id="KW-1133">Transmembrane helix</keyword>
<dbReference type="InterPro" id="IPR032808">
    <property type="entry name" value="DoxX"/>
</dbReference>
<evidence type="ECO:0000256" key="1">
    <source>
        <dbReference type="ARBA" id="ARBA00004141"/>
    </source>
</evidence>
<feature type="transmembrane region" description="Helical" evidence="5">
    <location>
        <begin position="49"/>
        <end position="67"/>
    </location>
</feature>
<keyword evidence="2 5" id="KW-0812">Transmembrane</keyword>
<feature type="transmembrane region" description="Helical" evidence="5">
    <location>
        <begin position="102"/>
        <end position="123"/>
    </location>
</feature>
<dbReference type="AlphaFoldDB" id="A0A107FRA2"/>
<protein>
    <submittedName>
        <fullName evidence="6">DoxX family protein</fullName>
    </submittedName>
</protein>
<dbReference type="Proteomes" id="UP000062998">
    <property type="component" value="Unassembled WGS sequence"/>
</dbReference>
<name>A0A107FRA2_9BURK</name>
<evidence type="ECO:0000256" key="3">
    <source>
        <dbReference type="ARBA" id="ARBA00022989"/>
    </source>
</evidence>
<dbReference type="GO" id="GO:0016020">
    <property type="term" value="C:membrane"/>
    <property type="evidence" value="ECO:0007669"/>
    <property type="project" value="UniProtKB-SubCell"/>
</dbReference>
<evidence type="ECO:0000256" key="5">
    <source>
        <dbReference type="SAM" id="Phobius"/>
    </source>
</evidence>
<dbReference type="OrthoDB" id="6522672at2"/>
<evidence type="ECO:0000256" key="2">
    <source>
        <dbReference type="ARBA" id="ARBA00022692"/>
    </source>
</evidence>
<evidence type="ECO:0000256" key="4">
    <source>
        <dbReference type="ARBA" id="ARBA00023136"/>
    </source>
</evidence>
<keyword evidence="4 5" id="KW-0472">Membrane</keyword>
<dbReference type="Pfam" id="PF07681">
    <property type="entry name" value="DoxX"/>
    <property type="match status" value="1"/>
</dbReference>
<comment type="subcellular location">
    <subcellularLocation>
        <location evidence="1">Membrane</location>
        <topology evidence="1">Multi-pass membrane protein</topology>
    </subcellularLocation>
</comment>
<evidence type="ECO:0000313" key="7">
    <source>
        <dbReference type="Proteomes" id="UP000062998"/>
    </source>
</evidence>